<keyword evidence="7" id="KW-0547">Nucleotide-binding</keyword>
<protein>
    <recommendedName>
        <fullName evidence="14">Peroxisomal ATPase PEX1</fullName>
    </recommendedName>
    <alternativeName>
        <fullName evidence="13">Peroxin-1</fullName>
    </alternativeName>
</protein>
<dbReference type="Pfam" id="PF00004">
    <property type="entry name" value="AAA"/>
    <property type="match status" value="2"/>
</dbReference>
<dbReference type="FunFam" id="1.10.8.60:FF:000105">
    <property type="entry name" value="PeRoXisome assembly factor"/>
    <property type="match status" value="1"/>
</dbReference>
<evidence type="ECO:0000256" key="12">
    <source>
        <dbReference type="ARBA" id="ARBA00023140"/>
    </source>
</evidence>
<evidence type="ECO:0000256" key="1">
    <source>
        <dbReference type="ARBA" id="ARBA00004514"/>
    </source>
</evidence>
<dbReference type="Pfam" id="PF17862">
    <property type="entry name" value="AAA_lid_3"/>
    <property type="match status" value="1"/>
</dbReference>
<dbReference type="GO" id="GO:0007031">
    <property type="term" value="P:peroxisome organization"/>
    <property type="evidence" value="ECO:0007669"/>
    <property type="project" value="UniProtKB-KW"/>
</dbReference>
<keyword evidence="12" id="KW-0576">Peroxisome</keyword>
<name>A0ABD1IYV8_9TELE</name>
<dbReference type="InterPro" id="IPR015343">
    <property type="entry name" value="PEX1-N-lobe"/>
</dbReference>
<dbReference type="Gene3D" id="3.10.330.10">
    <property type="match status" value="1"/>
</dbReference>
<evidence type="ECO:0000256" key="7">
    <source>
        <dbReference type="ARBA" id="ARBA00022741"/>
    </source>
</evidence>
<evidence type="ECO:0000256" key="2">
    <source>
        <dbReference type="ARBA" id="ARBA00006914"/>
    </source>
</evidence>
<dbReference type="EMBL" id="JBHFQA010000021">
    <property type="protein sequence ID" value="KAL2080037.1"/>
    <property type="molecule type" value="Genomic_DNA"/>
</dbReference>
<evidence type="ECO:0000256" key="6">
    <source>
        <dbReference type="ARBA" id="ARBA00022737"/>
    </source>
</evidence>
<evidence type="ECO:0000256" key="5">
    <source>
        <dbReference type="ARBA" id="ARBA00022593"/>
    </source>
</evidence>
<dbReference type="InterPro" id="IPR003959">
    <property type="entry name" value="ATPase_AAA_core"/>
</dbReference>
<evidence type="ECO:0000256" key="10">
    <source>
        <dbReference type="ARBA" id="ARBA00022927"/>
    </source>
</evidence>
<evidence type="ECO:0000256" key="18">
    <source>
        <dbReference type="SAM" id="MobiDB-lite"/>
    </source>
</evidence>
<evidence type="ECO:0000256" key="4">
    <source>
        <dbReference type="ARBA" id="ARBA00022490"/>
    </source>
</evidence>
<evidence type="ECO:0000256" key="8">
    <source>
        <dbReference type="ARBA" id="ARBA00022801"/>
    </source>
</evidence>
<feature type="region of interest" description="Disordered" evidence="18">
    <location>
        <begin position="513"/>
        <end position="533"/>
    </location>
</feature>
<dbReference type="InterPro" id="IPR027417">
    <property type="entry name" value="P-loop_NTPase"/>
</dbReference>
<dbReference type="GO" id="GO:0005524">
    <property type="term" value="F:ATP binding"/>
    <property type="evidence" value="ECO:0007669"/>
    <property type="project" value="UniProtKB-KW"/>
</dbReference>
<dbReference type="InterPro" id="IPR029067">
    <property type="entry name" value="CDC48_domain_2-like_sf"/>
</dbReference>
<evidence type="ECO:0000259" key="19">
    <source>
        <dbReference type="SMART" id="SM00382"/>
    </source>
</evidence>
<dbReference type="GO" id="GO:0015031">
    <property type="term" value="P:protein transport"/>
    <property type="evidence" value="ECO:0007669"/>
    <property type="project" value="UniProtKB-KW"/>
</dbReference>
<feature type="domain" description="AAA+ ATPase" evidence="19">
    <location>
        <begin position="860"/>
        <end position="996"/>
    </location>
</feature>
<dbReference type="SUPFAM" id="SSF54585">
    <property type="entry name" value="Cdc48 domain 2-like"/>
    <property type="match status" value="1"/>
</dbReference>
<feature type="compositionally biased region" description="Basic and acidic residues" evidence="18">
    <location>
        <begin position="520"/>
        <end position="532"/>
    </location>
</feature>
<keyword evidence="11" id="KW-0472">Membrane</keyword>
<keyword evidence="5" id="KW-0962">Peroxisome biogenesis</keyword>
<keyword evidence="3" id="KW-0813">Transport</keyword>
<dbReference type="AlphaFoldDB" id="A0ABD1IYV8"/>
<evidence type="ECO:0000256" key="13">
    <source>
        <dbReference type="ARBA" id="ARBA00032509"/>
    </source>
</evidence>
<evidence type="ECO:0000256" key="11">
    <source>
        <dbReference type="ARBA" id="ARBA00023136"/>
    </source>
</evidence>
<evidence type="ECO:0000256" key="3">
    <source>
        <dbReference type="ARBA" id="ARBA00022448"/>
    </source>
</evidence>
<sequence>MLGSHGIQPVTLVFNNSKNCFLHLPPNLITKLSLHENQILELSWEDSPSVFLSSTRGRHTPAQEDHVELSRQLAEKLGLKEGDQGFLRPCQNVQSVHQVFVEPLSSDDWEILELHSLALEQQLLGQIRVVYEDGIFPVWVDQRTCIYIKIASLSPSVPYGRLEQFTELMVSPKMRSGDQATSLGSGFLNSSQSPHTAHQASDQPASSISSLGIETHECPNNQLHVSQSRLNHQQQQQQQWGGIADFKSLLKYVITGGLDPAKEPPPVPSIPATFGDCVLRVCRTPPRFATHLGAIYGEVHMLPLAHHEVRHLSSRQPAITYGKLSKVASPKEARERAKQAMERRKSEAIVSADEENQKAEEVLVRVKCHLGDLDEDHADFQRGELHSGRLWIPKALRSRLKIDLHSTVRLKPVKSTPRVALSVRLQPVHPMQPQAEGDEEVRNTFLEWLYAQSHEPLVCLTSRHDFILLPNGEGKAEFALTVLKPDPSEKHTDELFLLSSLLQKKDIQVVLEPLSPDSSDPVKDPDESHEDFPSLSSLGAVAEISTLAFEHISHSLMGRPLSRELVASGIGMRSGAVLITGAKGSGKSSLSKAVCRKLIDELDVHVEVVDCKMLKGKRAETVRQRLEEVFEQAVWRQPSVVLLEDLDVVTAAATSPEHEHGPDALLHLHIAHSLKDVVDDVIARGSLVALVVTAQSKESLHPSLREVQGTHFFQSFVNIQSPDQDQRVEILRSLMLSKSSLSPDCVDTLDLEAVAKQTEGYLPRDLALLLERAVHASVVNNKGCSGALNRPGELRVTWKDFVHALRDFTPPSLWSAQLHSPGVAGMESVGGLGQVRQMLTDTILLPAKYPILFSSLPIRQCTGVLLYGAPGTGKTLLAGAVAKESDMNFICIKGPELLSKYIGASEQAVRDVFQRAQAAKPCILFFDEFDSLAPRRGHDSTGVTDRVVNQLLTQLDGVEALQGVYVLAATSRPDLIDPALLRPGRLDKSLYCPPPDQEARLEILRALTRSMPLGEDVDLEELAVSTDFFTGADLKALLYNAQLEAIHSSPGASLLQELGSGSDSDVSLSSMIFLNHSSGSDDSAGEGESGLDPPAALLDPGDKHGEQPPASNMWRLYFGSSYESELDNPSPPDLHSFGPSGHDSTGQDLTGPSVRETETGSSPAPAFMASLQQGFQELGPEQAERLRADVNTLKSNYHRTAEDSSWPLQATAASKPILILNQAHLTAALTCTRPSITMEEWSRYSDMYESFGAYGESKTHSAFKPGQRVTLA</sequence>
<keyword evidence="8" id="KW-0378">Hydrolase</keyword>
<dbReference type="InterPro" id="IPR015342">
    <property type="entry name" value="PEX1-N_C-lobe"/>
</dbReference>
<feature type="domain" description="AAA+ ATPase" evidence="19">
    <location>
        <begin position="573"/>
        <end position="734"/>
    </location>
</feature>
<evidence type="ECO:0000256" key="14">
    <source>
        <dbReference type="ARBA" id="ARBA00034532"/>
    </source>
</evidence>
<dbReference type="GO" id="GO:0005778">
    <property type="term" value="C:peroxisomal membrane"/>
    <property type="evidence" value="ECO:0007669"/>
    <property type="project" value="UniProtKB-SubCell"/>
</dbReference>
<dbReference type="Gene3D" id="3.40.50.300">
    <property type="entry name" value="P-loop containing nucleotide triphosphate hydrolases"/>
    <property type="match status" value="2"/>
</dbReference>
<dbReference type="FunFam" id="3.10.330.10:FF:000004">
    <property type="entry name" value="Peroxisome biogenesis factor 1"/>
    <property type="match status" value="1"/>
</dbReference>
<keyword evidence="10" id="KW-0653">Protein transport</keyword>
<dbReference type="SUPFAM" id="SSF52540">
    <property type="entry name" value="P-loop containing nucleoside triphosphate hydrolases"/>
    <property type="match status" value="2"/>
</dbReference>
<organism evidence="20 21">
    <name type="scientific">Coilia grayii</name>
    <name type="common">Gray's grenadier anchovy</name>
    <dbReference type="NCBI Taxonomy" id="363190"/>
    <lineage>
        <taxon>Eukaryota</taxon>
        <taxon>Metazoa</taxon>
        <taxon>Chordata</taxon>
        <taxon>Craniata</taxon>
        <taxon>Vertebrata</taxon>
        <taxon>Euteleostomi</taxon>
        <taxon>Actinopterygii</taxon>
        <taxon>Neopterygii</taxon>
        <taxon>Teleostei</taxon>
        <taxon>Clupei</taxon>
        <taxon>Clupeiformes</taxon>
        <taxon>Clupeoidei</taxon>
        <taxon>Engraulidae</taxon>
        <taxon>Coilinae</taxon>
        <taxon>Coilia</taxon>
    </lineage>
</organism>
<dbReference type="SUPFAM" id="SSF50692">
    <property type="entry name" value="ADC-like"/>
    <property type="match status" value="1"/>
</dbReference>
<dbReference type="Proteomes" id="UP001591681">
    <property type="component" value="Unassembled WGS sequence"/>
</dbReference>
<feature type="region of interest" description="Disordered" evidence="18">
    <location>
        <begin position="181"/>
        <end position="208"/>
    </location>
</feature>
<dbReference type="SMART" id="SM00382">
    <property type="entry name" value="AAA"/>
    <property type="match status" value="2"/>
</dbReference>
<dbReference type="InterPro" id="IPR041569">
    <property type="entry name" value="AAA_lid_3"/>
</dbReference>
<dbReference type="Gene3D" id="2.40.40.20">
    <property type="match status" value="1"/>
</dbReference>
<dbReference type="GO" id="GO:0005829">
    <property type="term" value="C:cytosol"/>
    <property type="evidence" value="ECO:0007669"/>
    <property type="project" value="UniProtKB-SubCell"/>
</dbReference>
<dbReference type="PROSITE" id="PS00674">
    <property type="entry name" value="AAA"/>
    <property type="match status" value="1"/>
</dbReference>
<feature type="region of interest" description="Disordered" evidence="18">
    <location>
        <begin position="1124"/>
        <end position="1165"/>
    </location>
</feature>
<dbReference type="InterPro" id="IPR050168">
    <property type="entry name" value="AAA_ATPase_domain"/>
</dbReference>
<evidence type="ECO:0000256" key="15">
    <source>
        <dbReference type="ARBA" id="ARBA00046271"/>
    </source>
</evidence>
<dbReference type="PANTHER" id="PTHR23077:SF12">
    <property type="entry name" value="PEROXISOMAL ATPASE PEX1"/>
    <property type="match status" value="1"/>
</dbReference>
<dbReference type="PANTHER" id="PTHR23077">
    <property type="entry name" value="AAA-FAMILY ATPASE"/>
    <property type="match status" value="1"/>
</dbReference>
<keyword evidence="6" id="KW-0677">Repeat</keyword>
<evidence type="ECO:0000256" key="16">
    <source>
        <dbReference type="ARBA" id="ARBA00048778"/>
    </source>
</evidence>
<comment type="subcellular location">
    <subcellularLocation>
        <location evidence="1">Cytoplasm</location>
        <location evidence="1">Cytosol</location>
    </subcellularLocation>
    <subcellularLocation>
        <location evidence="15">Peroxisome membrane</location>
    </subcellularLocation>
</comment>
<dbReference type="GO" id="GO:0016787">
    <property type="term" value="F:hydrolase activity"/>
    <property type="evidence" value="ECO:0007669"/>
    <property type="project" value="UniProtKB-KW"/>
</dbReference>
<reference evidence="20 21" key="1">
    <citation type="submission" date="2024-09" db="EMBL/GenBank/DDBJ databases">
        <title>A chromosome-level genome assembly of Gray's grenadier anchovy, Coilia grayii.</title>
        <authorList>
            <person name="Fu Z."/>
        </authorList>
    </citation>
    <scope>NUCLEOTIDE SEQUENCE [LARGE SCALE GENOMIC DNA]</scope>
    <source>
        <strain evidence="20">G4</strain>
        <tissue evidence="20">Muscle</tissue>
    </source>
</reference>
<keyword evidence="21" id="KW-1185">Reference proteome</keyword>
<dbReference type="InterPro" id="IPR003593">
    <property type="entry name" value="AAA+_ATPase"/>
</dbReference>
<accession>A0ABD1IYV8</accession>
<dbReference type="Pfam" id="PF09262">
    <property type="entry name" value="PEX-1N"/>
    <property type="match status" value="1"/>
</dbReference>
<gene>
    <name evidence="20" type="ORF">ACEWY4_023830</name>
</gene>
<feature type="region of interest" description="Disordered" evidence="18">
    <location>
        <begin position="1077"/>
        <end position="1112"/>
    </location>
</feature>
<dbReference type="FunFam" id="3.40.50.300:FF:000149">
    <property type="entry name" value="Nuclear valosin-containing protein-like"/>
    <property type="match status" value="1"/>
</dbReference>
<dbReference type="CDD" id="cd19526">
    <property type="entry name" value="RecA-like_PEX1_r2"/>
    <property type="match status" value="1"/>
</dbReference>
<dbReference type="Pfam" id="PF09263">
    <property type="entry name" value="PEX-2N"/>
    <property type="match status" value="1"/>
</dbReference>
<dbReference type="FunFam" id="3.40.50.300:FF:000966">
    <property type="entry name" value="Peroxisomal biogenesis factor 1"/>
    <property type="match status" value="1"/>
</dbReference>
<evidence type="ECO:0000313" key="20">
    <source>
        <dbReference type="EMBL" id="KAL2080037.1"/>
    </source>
</evidence>
<dbReference type="InterPro" id="IPR009010">
    <property type="entry name" value="Asp_de-COase-like_dom_sf"/>
</dbReference>
<comment type="catalytic activity">
    <reaction evidence="16">
        <text>ATP + H2O = ADP + phosphate + H(+)</text>
        <dbReference type="Rhea" id="RHEA:13065"/>
        <dbReference type="ChEBI" id="CHEBI:15377"/>
        <dbReference type="ChEBI" id="CHEBI:15378"/>
        <dbReference type="ChEBI" id="CHEBI:30616"/>
        <dbReference type="ChEBI" id="CHEBI:43474"/>
        <dbReference type="ChEBI" id="CHEBI:456216"/>
    </reaction>
    <physiologicalReaction direction="left-to-right" evidence="16">
        <dbReference type="Rhea" id="RHEA:13066"/>
    </physiologicalReaction>
</comment>
<dbReference type="InterPro" id="IPR003960">
    <property type="entry name" value="ATPase_AAA_CS"/>
</dbReference>
<evidence type="ECO:0000256" key="17">
    <source>
        <dbReference type="ARBA" id="ARBA00064205"/>
    </source>
</evidence>
<keyword evidence="9" id="KW-0067">ATP-binding</keyword>
<dbReference type="Gene3D" id="1.10.8.60">
    <property type="match status" value="2"/>
</dbReference>
<comment type="caution">
    <text evidence="20">The sequence shown here is derived from an EMBL/GenBank/DDBJ whole genome shotgun (WGS) entry which is preliminary data.</text>
</comment>
<comment type="subunit">
    <text evidence="17">Interacts with PEX6; forming the PEX1-PEX6 AAA ATPase complex, which is composed of a heterohexamer formed by a trimer of PEX1-PEX6 dimers.</text>
</comment>
<comment type="similarity">
    <text evidence="2">Belongs to the AAA ATPase family.</text>
</comment>
<keyword evidence="4" id="KW-0963">Cytoplasm</keyword>
<proteinExistence type="inferred from homology"/>
<evidence type="ECO:0000313" key="21">
    <source>
        <dbReference type="Proteomes" id="UP001591681"/>
    </source>
</evidence>
<evidence type="ECO:0000256" key="9">
    <source>
        <dbReference type="ARBA" id="ARBA00022840"/>
    </source>
</evidence>